<dbReference type="PROSITE" id="PS51257">
    <property type="entry name" value="PROKAR_LIPOPROTEIN"/>
    <property type="match status" value="1"/>
</dbReference>
<protein>
    <submittedName>
        <fullName evidence="2">Uncharacterized protein</fullName>
    </submittedName>
</protein>
<dbReference type="Proteomes" id="UP000245911">
    <property type="component" value="Unassembled WGS sequence"/>
</dbReference>
<evidence type="ECO:0000313" key="3">
    <source>
        <dbReference type="Proteomes" id="UP000245911"/>
    </source>
</evidence>
<feature type="signal peptide" evidence="1">
    <location>
        <begin position="1"/>
        <end position="23"/>
    </location>
</feature>
<keyword evidence="1" id="KW-0732">Signal</keyword>
<keyword evidence="3" id="KW-1185">Reference proteome</keyword>
<evidence type="ECO:0000313" key="2">
    <source>
        <dbReference type="EMBL" id="PVH30318.1"/>
    </source>
</evidence>
<feature type="chain" id="PRO_5015537602" evidence="1">
    <location>
        <begin position="24"/>
        <end position="88"/>
    </location>
</feature>
<sequence>MHILRSIAVISLLSLAGCGGLVAADAPALLTMDEITAQRAASADSTRGVQAASNLATRGARLRARAARLQRAGLDDAERRRLLERAER</sequence>
<proteinExistence type="predicted"/>
<organism evidence="2 3">
    <name type="scientific">Pararhodobacter oceanensis</name>
    <dbReference type="NCBI Taxonomy" id="2172121"/>
    <lineage>
        <taxon>Bacteria</taxon>
        <taxon>Pseudomonadati</taxon>
        <taxon>Pseudomonadota</taxon>
        <taxon>Alphaproteobacteria</taxon>
        <taxon>Rhodobacterales</taxon>
        <taxon>Paracoccaceae</taxon>
        <taxon>Pararhodobacter</taxon>
    </lineage>
</organism>
<dbReference type="EMBL" id="QDKM01000001">
    <property type="protein sequence ID" value="PVH30318.1"/>
    <property type="molecule type" value="Genomic_DNA"/>
</dbReference>
<gene>
    <name evidence="2" type="ORF">DDE20_01820</name>
</gene>
<evidence type="ECO:0000256" key="1">
    <source>
        <dbReference type="SAM" id="SignalP"/>
    </source>
</evidence>
<reference evidence="2 3" key="1">
    <citation type="submission" date="2018-04" db="EMBL/GenBank/DDBJ databases">
        <title>Pararhodobacter oceanense sp. nov., isolated from marine intertidal sediment.</title>
        <authorList>
            <person name="Wang X.-L."/>
            <person name="Du Z.-J."/>
        </authorList>
    </citation>
    <scope>NUCLEOTIDE SEQUENCE [LARGE SCALE GENOMIC DNA]</scope>
    <source>
        <strain evidence="2 3">AM505</strain>
    </source>
</reference>
<dbReference type="RefSeq" id="WP_116556729.1">
    <property type="nucleotide sequence ID" value="NZ_JBLWYE010000016.1"/>
</dbReference>
<accession>A0A2T8HY08</accession>
<comment type="caution">
    <text evidence="2">The sequence shown here is derived from an EMBL/GenBank/DDBJ whole genome shotgun (WGS) entry which is preliminary data.</text>
</comment>
<name>A0A2T8HY08_9RHOB</name>
<dbReference type="AlphaFoldDB" id="A0A2T8HY08"/>